<dbReference type="Proteomes" id="UP000256328">
    <property type="component" value="Unassembled WGS sequence"/>
</dbReference>
<feature type="transmembrane region" description="Helical" evidence="15">
    <location>
        <begin position="329"/>
        <end position="352"/>
    </location>
</feature>
<keyword evidence="5" id="KW-0964">Secreted</keyword>
<evidence type="ECO:0000256" key="3">
    <source>
        <dbReference type="ARBA" id="ARBA00004613"/>
    </source>
</evidence>
<feature type="transmembrane region" description="Helical" evidence="15">
    <location>
        <begin position="215"/>
        <end position="240"/>
    </location>
</feature>
<evidence type="ECO:0000256" key="15">
    <source>
        <dbReference type="SAM" id="Phobius"/>
    </source>
</evidence>
<keyword evidence="8 16" id="KW-0732">Signal</keyword>
<evidence type="ECO:0000256" key="2">
    <source>
        <dbReference type="ARBA" id="ARBA00004589"/>
    </source>
</evidence>
<comment type="similarity">
    <text evidence="4">Belongs to the RBT5 family.</text>
</comment>
<keyword evidence="19" id="KW-1185">Reference proteome</keyword>
<keyword evidence="9 15" id="KW-1133">Transmembrane helix</keyword>
<proteinExistence type="inferred from homology"/>
<feature type="chain" id="PRO_5017600816" description="CFEM domain-containing protein" evidence="16">
    <location>
        <begin position="21"/>
        <end position="440"/>
    </location>
</feature>
<evidence type="ECO:0000313" key="19">
    <source>
        <dbReference type="Proteomes" id="UP000256328"/>
    </source>
</evidence>
<feature type="domain" description="CFEM" evidence="17">
    <location>
        <begin position="3"/>
        <end position="114"/>
    </location>
</feature>
<dbReference type="PANTHER" id="PTHR33048:SF143">
    <property type="entry name" value="EXTRACELLULAR MEMBRANE PROTEIN CFEM DOMAIN-CONTAINING PROTEIN-RELATED"/>
    <property type="match status" value="1"/>
</dbReference>
<dbReference type="InterPro" id="IPR008427">
    <property type="entry name" value="Extracellular_membr_CFEM_dom"/>
</dbReference>
<dbReference type="Pfam" id="PF05730">
    <property type="entry name" value="CFEM"/>
    <property type="match status" value="1"/>
</dbReference>
<dbReference type="InterPro" id="IPR049326">
    <property type="entry name" value="Rhodopsin_dom_fungi"/>
</dbReference>
<keyword evidence="7 15" id="KW-0812">Transmembrane</keyword>
<name>A0A3D8T1B2_9HELO</name>
<evidence type="ECO:0000256" key="14">
    <source>
        <dbReference type="PROSITE-ProRule" id="PRU01356"/>
    </source>
</evidence>
<keyword evidence="12" id="KW-0449">Lipoprotein</keyword>
<dbReference type="OrthoDB" id="3506640at2759"/>
<dbReference type="GO" id="GO:0046872">
    <property type="term" value="F:metal ion binding"/>
    <property type="evidence" value="ECO:0007669"/>
    <property type="project" value="UniProtKB-UniRule"/>
</dbReference>
<comment type="caution">
    <text evidence="18">The sequence shown here is derived from an EMBL/GenBank/DDBJ whole genome shotgun (WGS) entry which is preliminary data.</text>
</comment>
<evidence type="ECO:0000313" key="18">
    <source>
        <dbReference type="EMBL" id="RDW92362.1"/>
    </source>
</evidence>
<dbReference type="AlphaFoldDB" id="A0A3D8T1B2"/>
<feature type="transmembrane region" description="Helical" evidence="15">
    <location>
        <begin position="260"/>
        <end position="281"/>
    </location>
</feature>
<evidence type="ECO:0000256" key="13">
    <source>
        <dbReference type="ARBA" id="ARBA00038359"/>
    </source>
</evidence>
<feature type="transmembrane region" description="Helical" evidence="15">
    <location>
        <begin position="293"/>
        <end position="317"/>
    </location>
</feature>
<feature type="disulfide bond" evidence="14">
    <location>
        <begin position="45"/>
        <end position="52"/>
    </location>
</feature>
<keyword evidence="14" id="KW-0349">Heme</keyword>
<feature type="binding site" description="axial binding residue" evidence="14">
    <location>
        <position position="49"/>
    </location>
    <ligand>
        <name>heme</name>
        <dbReference type="ChEBI" id="CHEBI:30413"/>
    </ligand>
    <ligandPart>
        <name>Fe</name>
        <dbReference type="ChEBI" id="CHEBI:18248"/>
    </ligandPart>
</feature>
<keyword evidence="6" id="KW-0325">Glycoprotein</keyword>
<evidence type="ECO:0000256" key="6">
    <source>
        <dbReference type="ARBA" id="ARBA00022622"/>
    </source>
</evidence>
<organism evidence="18 19">
    <name type="scientific">Coleophoma crateriformis</name>
    <dbReference type="NCBI Taxonomy" id="565419"/>
    <lineage>
        <taxon>Eukaryota</taxon>
        <taxon>Fungi</taxon>
        <taxon>Dikarya</taxon>
        <taxon>Ascomycota</taxon>
        <taxon>Pezizomycotina</taxon>
        <taxon>Leotiomycetes</taxon>
        <taxon>Helotiales</taxon>
        <taxon>Dermateaceae</taxon>
        <taxon>Coleophoma</taxon>
    </lineage>
</organism>
<evidence type="ECO:0000256" key="5">
    <source>
        <dbReference type="ARBA" id="ARBA00022525"/>
    </source>
</evidence>
<evidence type="ECO:0000256" key="8">
    <source>
        <dbReference type="ARBA" id="ARBA00022729"/>
    </source>
</evidence>
<gene>
    <name evidence="18" type="ORF">BP5796_01756</name>
</gene>
<feature type="disulfide bond" evidence="14">
    <location>
        <begin position="35"/>
        <end position="66"/>
    </location>
</feature>
<feature type="transmembrane region" description="Helical" evidence="15">
    <location>
        <begin position="98"/>
        <end position="118"/>
    </location>
</feature>
<dbReference type="GO" id="GO:0005576">
    <property type="term" value="C:extracellular region"/>
    <property type="evidence" value="ECO:0007669"/>
    <property type="project" value="UniProtKB-SubCell"/>
</dbReference>
<evidence type="ECO:0000256" key="11">
    <source>
        <dbReference type="ARBA" id="ARBA00023157"/>
    </source>
</evidence>
<feature type="signal peptide" evidence="16">
    <location>
        <begin position="1"/>
        <end position="20"/>
    </location>
</feature>
<dbReference type="PROSITE" id="PS52012">
    <property type="entry name" value="CFEM"/>
    <property type="match status" value="1"/>
</dbReference>
<feature type="transmembrane region" description="Helical" evidence="15">
    <location>
        <begin position="181"/>
        <end position="203"/>
    </location>
</feature>
<dbReference type="InterPro" id="IPR052337">
    <property type="entry name" value="SAT4-like"/>
</dbReference>
<keyword evidence="11 14" id="KW-1015">Disulfide bond</keyword>
<dbReference type="EMBL" id="PDLN01000002">
    <property type="protein sequence ID" value="RDW92362.1"/>
    <property type="molecule type" value="Genomic_DNA"/>
</dbReference>
<feature type="transmembrane region" description="Helical" evidence="15">
    <location>
        <begin position="130"/>
        <end position="150"/>
    </location>
</feature>
<feature type="disulfide bond" evidence="14">
    <location>
        <begin position="31"/>
        <end position="71"/>
    </location>
</feature>
<evidence type="ECO:0000256" key="12">
    <source>
        <dbReference type="ARBA" id="ARBA00023288"/>
    </source>
</evidence>
<evidence type="ECO:0000256" key="4">
    <source>
        <dbReference type="ARBA" id="ARBA00010031"/>
    </source>
</evidence>
<accession>A0A3D8T1B2</accession>
<evidence type="ECO:0000259" key="17">
    <source>
        <dbReference type="PROSITE" id="PS52012"/>
    </source>
</evidence>
<dbReference type="PANTHER" id="PTHR33048">
    <property type="entry name" value="PTH11-LIKE INTEGRAL MEMBRANE PROTEIN (AFU_ORTHOLOGUE AFUA_5G11245)"/>
    <property type="match status" value="1"/>
</dbReference>
<reference evidence="18 19" key="1">
    <citation type="journal article" date="2018" name="IMA Fungus">
        <title>IMA Genome-F 9: Draft genome sequence of Annulohypoxylon stygium, Aspergillus mulundensis, Berkeleyomyces basicola (syn. Thielaviopsis basicola), Ceratocystis smalleyi, two Cercospora beticola strains, Coleophoma cylindrospora, Fusarium fracticaudum, Phialophora cf. hyalina, and Morchella septimelata.</title>
        <authorList>
            <person name="Wingfield B.D."/>
            <person name="Bills G.F."/>
            <person name="Dong Y."/>
            <person name="Huang W."/>
            <person name="Nel W.J."/>
            <person name="Swalarsk-Parry B.S."/>
            <person name="Vaghefi N."/>
            <person name="Wilken P.M."/>
            <person name="An Z."/>
            <person name="de Beer Z.W."/>
            <person name="De Vos L."/>
            <person name="Chen L."/>
            <person name="Duong T.A."/>
            <person name="Gao Y."/>
            <person name="Hammerbacher A."/>
            <person name="Kikkert J.R."/>
            <person name="Li Y."/>
            <person name="Li H."/>
            <person name="Li K."/>
            <person name="Li Q."/>
            <person name="Liu X."/>
            <person name="Ma X."/>
            <person name="Naidoo K."/>
            <person name="Pethybridge S.J."/>
            <person name="Sun J."/>
            <person name="Steenkamp E.T."/>
            <person name="van der Nest M.A."/>
            <person name="van Wyk S."/>
            <person name="Wingfield M.J."/>
            <person name="Xiong C."/>
            <person name="Yue Q."/>
            <person name="Zhang X."/>
        </authorList>
    </citation>
    <scope>NUCLEOTIDE SEQUENCE [LARGE SCALE GENOMIC DNA]</scope>
    <source>
        <strain evidence="18 19">BP5796</strain>
    </source>
</reference>
<feature type="disulfide bond" evidence="14">
    <location>
        <begin position="54"/>
        <end position="87"/>
    </location>
</feature>
<evidence type="ECO:0000256" key="7">
    <source>
        <dbReference type="ARBA" id="ARBA00022692"/>
    </source>
</evidence>
<comment type="subcellular location">
    <subcellularLocation>
        <location evidence="2">Membrane</location>
        <topology evidence="2">Lipid-anchor</topology>
        <topology evidence="2">GPI-anchor</topology>
    </subcellularLocation>
    <subcellularLocation>
        <location evidence="1">Membrane</location>
        <topology evidence="1">Multi-pass membrane protein</topology>
    </subcellularLocation>
    <subcellularLocation>
        <location evidence="3">Secreted</location>
    </subcellularLocation>
</comment>
<evidence type="ECO:0000256" key="16">
    <source>
        <dbReference type="SAM" id="SignalP"/>
    </source>
</evidence>
<keyword evidence="14" id="KW-0408">Iron</keyword>
<keyword evidence="10 15" id="KW-0472">Membrane</keyword>
<evidence type="ECO:0000256" key="1">
    <source>
        <dbReference type="ARBA" id="ARBA00004141"/>
    </source>
</evidence>
<keyword evidence="6" id="KW-0336">GPI-anchor</keyword>
<protein>
    <recommendedName>
        <fullName evidence="17">CFEM domain-containing protein</fullName>
    </recommendedName>
</protein>
<evidence type="ECO:0000256" key="10">
    <source>
        <dbReference type="ARBA" id="ARBA00023136"/>
    </source>
</evidence>
<evidence type="ECO:0000256" key="9">
    <source>
        <dbReference type="ARBA" id="ARBA00022989"/>
    </source>
</evidence>
<sequence>MWIYFNLVLWAVLLSTKTLAQEAGNSVLPKCAALCLTAAVQNSTCSTLDSACICNDPGIIAQASKCETLTCTVKETLTAANISAIHCNAPLRDKGKSFTTTSIVCATVTILAVGLRLFQRVWKSVTLGLDDLLIVGTVLTNLALCLINIYGLSANGFGKDIWKVPFPQITEVIRYSYVVQVIYFALIPAIKISILLFLLRIFVTYHMRIMIQATILFNLLVGVTYVILNIFQCKPISFFWTSWDGEHQGTCIDVVALVNSYAIISIVVDFWMLILPIIQVYKLNLQGKTKLAAGVMFSVGILFTAISVIRLVTLFQLGYANTTNPTWDYFLSGFWSQIELTVGIVCACLPSIRKLLVSVLTRSTPNLEKTVQPTRINSRTPLNIPYSVWDSSTSIAGSSSGLEDVISEDPPQIRESFMYNFTSSRKSDIKSVAPSSIYSQ</sequence>
<dbReference type="GO" id="GO:0098552">
    <property type="term" value="C:side of membrane"/>
    <property type="evidence" value="ECO:0007669"/>
    <property type="project" value="UniProtKB-KW"/>
</dbReference>
<comment type="similarity">
    <text evidence="13">Belongs to the SAT4 family.</text>
</comment>
<dbReference type="Pfam" id="PF20684">
    <property type="entry name" value="Fung_rhodopsin"/>
    <property type="match status" value="1"/>
</dbReference>
<keyword evidence="14" id="KW-0479">Metal-binding</keyword>